<proteinExistence type="predicted"/>
<dbReference type="InterPro" id="IPR045175">
    <property type="entry name" value="M28_fam"/>
</dbReference>
<dbReference type="Pfam" id="PF04389">
    <property type="entry name" value="Peptidase_M28"/>
    <property type="match status" value="1"/>
</dbReference>
<evidence type="ECO:0000259" key="1">
    <source>
        <dbReference type="Pfam" id="PF04389"/>
    </source>
</evidence>
<dbReference type="PANTHER" id="PTHR12147">
    <property type="entry name" value="METALLOPEPTIDASE M28 FAMILY MEMBER"/>
    <property type="match status" value="1"/>
</dbReference>
<protein>
    <recommendedName>
        <fullName evidence="1">Peptidase M28 domain-containing protein</fullName>
    </recommendedName>
</protein>
<name>A0A3B0Y054_9ZZZZ</name>
<dbReference type="SUPFAM" id="SSF53187">
    <property type="entry name" value="Zn-dependent exopeptidases"/>
    <property type="match status" value="1"/>
</dbReference>
<feature type="non-terminal residue" evidence="2">
    <location>
        <position position="177"/>
    </location>
</feature>
<organism evidence="2">
    <name type="scientific">hydrothermal vent metagenome</name>
    <dbReference type="NCBI Taxonomy" id="652676"/>
    <lineage>
        <taxon>unclassified sequences</taxon>
        <taxon>metagenomes</taxon>
        <taxon>ecological metagenomes</taxon>
    </lineage>
</organism>
<sequence length="177" mass="19518">MYILDTKNSKKIELIAEYQEAINKLDIQYAKNIVKEIAIPRHYVAESHNNYKVSDYIAGEFLGLGLDVIKQGEYENVVAYSADGFDQCTMIIGAHFDSVPNSPGADDNASAVAGMLAAASVLTKLTNKIAYVAFNCEEDGLLGSQDFADNFLSERDHQIKFVHILEMIGYCKHEAGS</sequence>
<dbReference type="GO" id="GO:0006508">
    <property type="term" value="P:proteolysis"/>
    <property type="evidence" value="ECO:0007669"/>
    <property type="project" value="InterPro"/>
</dbReference>
<feature type="domain" description="Peptidase M28" evidence="1">
    <location>
        <begin position="77"/>
        <end position="170"/>
    </location>
</feature>
<dbReference type="GO" id="GO:0008235">
    <property type="term" value="F:metalloexopeptidase activity"/>
    <property type="evidence" value="ECO:0007669"/>
    <property type="project" value="InterPro"/>
</dbReference>
<dbReference type="Gene3D" id="3.40.630.10">
    <property type="entry name" value="Zn peptidases"/>
    <property type="match status" value="1"/>
</dbReference>
<accession>A0A3B0Y054</accession>
<dbReference type="PANTHER" id="PTHR12147:SF26">
    <property type="entry name" value="PEPTIDASE M28 DOMAIN-CONTAINING PROTEIN"/>
    <property type="match status" value="1"/>
</dbReference>
<evidence type="ECO:0000313" key="2">
    <source>
        <dbReference type="EMBL" id="VAW74035.1"/>
    </source>
</evidence>
<dbReference type="AlphaFoldDB" id="A0A3B0Y054"/>
<gene>
    <name evidence="2" type="ORF">MNBD_GAMMA12-2724</name>
</gene>
<dbReference type="InterPro" id="IPR007484">
    <property type="entry name" value="Peptidase_M28"/>
</dbReference>
<dbReference type="EMBL" id="UOFL01000050">
    <property type="protein sequence ID" value="VAW74035.1"/>
    <property type="molecule type" value="Genomic_DNA"/>
</dbReference>
<reference evidence="2" key="1">
    <citation type="submission" date="2018-06" db="EMBL/GenBank/DDBJ databases">
        <authorList>
            <person name="Zhirakovskaya E."/>
        </authorList>
    </citation>
    <scope>NUCLEOTIDE SEQUENCE</scope>
</reference>